<sequence>MTTEREKEVESVSDSMYNVERRIESALVFGLGAFIIISSSYTQEARTSISGLVHLVAIFLHRSIISRGVVDIDESSCVLGEEVGTWLRSKCTYHNSSYSITCRQSYLIFNVEADLALEFNNDGYTPLLHLATMNGKASDEEHIPKSSLLLGLVIVR</sequence>
<dbReference type="EMBL" id="AWUE01017223">
    <property type="protein sequence ID" value="OMO87938.1"/>
    <property type="molecule type" value="Genomic_DNA"/>
</dbReference>
<name>A0A1R3IZE3_9ROSI</name>
<dbReference type="AlphaFoldDB" id="A0A1R3IZE3"/>
<accession>A0A1R3IZE3</accession>
<dbReference type="OrthoDB" id="567788at2759"/>
<evidence type="ECO:0000313" key="2">
    <source>
        <dbReference type="Proteomes" id="UP000187203"/>
    </source>
</evidence>
<keyword evidence="2" id="KW-1185">Reference proteome</keyword>
<proteinExistence type="predicted"/>
<dbReference type="PANTHER" id="PTHR46626">
    <property type="entry name" value="RETICULON-LIKE PROTEIN B17"/>
    <property type="match status" value="1"/>
</dbReference>
<evidence type="ECO:0000313" key="1">
    <source>
        <dbReference type="EMBL" id="OMO87938.1"/>
    </source>
</evidence>
<reference evidence="2" key="1">
    <citation type="submission" date="2013-09" db="EMBL/GenBank/DDBJ databases">
        <title>Corchorus olitorius genome sequencing.</title>
        <authorList>
            <person name="Alam M."/>
            <person name="Haque M.S."/>
            <person name="Islam M.S."/>
            <person name="Emdad E.M."/>
            <person name="Islam M.M."/>
            <person name="Ahmed B."/>
            <person name="Halim A."/>
            <person name="Hossen Q.M.M."/>
            <person name="Hossain M.Z."/>
            <person name="Ahmed R."/>
            <person name="Khan M.M."/>
            <person name="Islam R."/>
            <person name="Rashid M.M."/>
            <person name="Khan S.A."/>
            <person name="Rahman M.S."/>
            <person name="Alam M."/>
            <person name="Yahiya A.S."/>
            <person name="Khan M.S."/>
            <person name="Azam M.S."/>
            <person name="Haque T."/>
            <person name="Lashkar M.Z.H."/>
            <person name="Akhand A.I."/>
            <person name="Morshed G."/>
            <person name="Roy S."/>
            <person name="Uddin K.S."/>
            <person name="Rabeya T."/>
            <person name="Hossain A.S."/>
            <person name="Chowdhury A."/>
            <person name="Snigdha A.R."/>
            <person name="Mortoza M.S."/>
            <person name="Matin S.A."/>
            <person name="Hoque S.M.E."/>
            <person name="Islam M.K."/>
            <person name="Roy D.K."/>
            <person name="Haider R."/>
            <person name="Moosa M.M."/>
            <person name="Elias S.M."/>
            <person name="Hasan A.M."/>
            <person name="Jahan S."/>
            <person name="Shafiuddin M."/>
            <person name="Mahmood N."/>
            <person name="Shommy N.S."/>
        </authorList>
    </citation>
    <scope>NUCLEOTIDE SEQUENCE [LARGE SCALE GENOMIC DNA]</scope>
    <source>
        <strain evidence="2">cv. O-4</strain>
    </source>
</reference>
<dbReference type="InterPro" id="IPR044647">
    <property type="entry name" value="RTNLB17/18/21"/>
</dbReference>
<dbReference type="PANTHER" id="PTHR46626:SF1">
    <property type="entry name" value="RETICULON-LIKE PROTEIN B21"/>
    <property type="match status" value="1"/>
</dbReference>
<protein>
    <submittedName>
        <fullName evidence="1">Reticulon-like protein B21-like protein</fullName>
    </submittedName>
</protein>
<gene>
    <name evidence="1" type="ORF">COLO4_20523</name>
</gene>
<dbReference type="Proteomes" id="UP000187203">
    <property type="component" value="Unassembled WGS sequence"/>
</dbReference>
<comment type="caution">
    <text evidence="1">The sequence shown here is derived from an EMBL/GenBank/DDBJ whole genome shotgun (WGS) entry which is preliminary data.</text>
</comment>
<organism evidence="1 2">
    <name type="scientific">Corchorus olitorius</name>
    <dbReference type="NCBI Taxonomy" id="93759"/>
    <lineage>
        <taxon>Eukaryota</taxon>
        <taxon>Viridiplantae</taxon>
        <taxon>Streptophyta</taxon>
        <taxon>Embryophyta</taxon>
        <taxon>Tracheophyta</taxon>
        <taxon>Spermatophyta</taxon>
        <taxon>Magnoliopsida</taxon>
        <taxon>eudicotyledons</taxon>
        <taxon>Gunneridae</taxon>
        <taxon>Pentapetalae</taxon>
        <taxon>rosids</taxon>
        <taxon>malvids</taxon>
        <taxon>Malvales</taxon>
        <taxon>Malvaceae</taxon>
        <taxon>Grewioideae</taxon>
        <taxon>Apeibeae</taxon>
        <taxon>Corchorus</taxon>
    </lineage>
</organism>
<dbReference type="STRING" id="93759.A0A1R3IZE3"/>